<dbReference type="Proteomes" id="UP000019199">
    <property type="component" value="Unassembled WGS sequence"/>
</dbReference>
<comment type="caution">
    <text evidence="1">The sequence shown here is derived from an EMBL/GenBank/DDBJ whole genome shotgun (WGS) entry which is preliminary data.</text>
</comment>
<organism evidence="1 2">
    <name type="scientific">Escherichia coli ISC7</name>
    <dbReference type="NCBI Taxonomy" id="1432555"/>
    <lineage>
        <taxon>Bacteria</taxon>
        <taxon>Pseudomonadati</taxon>
        <taxon>Pseudomonadota</taxon>
        <taxon>Gammaproteobacteria</taxon>
        <taxon>Enterobacterales</taxon>
        <taxon>Enterobacteriaceae</taxon>
        <taxon>Escherichia</taxon>
    </lineage>
</organism>
<dbReference type="EMBL" id="CBWN010000033">
    <property type="protein sequence ID" value="CDL25351.1"/>
    <property type="molecule type" value="Genomic_DNA"/>
</dbReference>
<protein>
    <submittedName>
        <fullName evidence="1">Formate efflux transporter (TC 2.A.44 family)</fullName>
    </submittedName>
</protein>
<dbReference type="AlphaFoldDB" id="W1ETB8"/>
<evidence type="ECO:0000313" key="1">
    <source>
        <dbReference type="EMBL" id="CDL25351.1"/>
    </source>
</evidence>
<sequence>MACGNLAGIACFSLLIWFSGLVMSEKRDVGSRGFTLRRGQNASYIY</sequence>
<name>W1ETB8_ECOLX</name>
<proteinExistence type="predicted"/>
<reference evidence="1 2" key="1">
    <citation type="submission" date="2013-10" db="EMBL/GenBank/DDBJ databases">
        <title>Antibiotic resistance diversity of beta-lactamase producers in the General Hospital Vienna.</title>
        <authorList>
            <person name="Barisic I."/>
            <person name="Mitteregger D."/>
            <person name="Hirschl A.M."/>
            <person name="Noehammer C."/>
            <person name="Wiesinger-Mayr H."/>
        </authorList>
    </citation>
    <scope>NUCLEOTIDE SEQUENCE [LARGE SCALE GENOMIC DNA]</scope>
    <source>
        <strain evidence="1 2">ISC7</strain>
    </source>
</reference>
<accession>W1ETB8</accession>
<evidence type="ECO:0000313" key="2">
    <source>
        <dbReference type="Proteomes" id="UP000019199"/>
    </source>
</evidence>